<dbReference type="NCBIfam" id="TIGR04430">
    <property type="entry name" value="OM_asym_MlaD"/>
    <property type="match status" value="1"/>
</dbReference>
<organism evidence="4 5">
    <name type="scientific">Proteus myxofaciens ATCC 19692</name>
    <dbReference type="NCBI Taxonomy" id="1354337"/>
    <lineage>
        <taxon>Bacteria</taxon>
        <taxon>Pseudomonadati</taxon>
        <taxon>Pseudomonadota</taxon>
        <taxon>Gammaproteobacteria</taxon>
        <taxon>Enterobacterales</taxon>
        <taxon>Morganellaceae</taxon>
        <taxon>Proteus</taxon>
    </lineage>
</organism>
<dbReference type="PANTHER" id="PTHR33371">
    <property type="entry name" value="INTERMEMBRANE PHOSPHOLIPID TRANSPORT SYSTEM BINDING PROTEIN MLAD-RELATED"/>
    <property type="match status" value="1"/>
</dbReference>
<proteinExistence type="predicted"/>
<evidence type="ECO:0000313" key="4">
    <source>
        <dbReference type="EMBL" id="OAT26118.1"/>
    </source>
</evidence>
<evidence type="ECO:0000259" key="3">
    <source>
        <dbReference type="Pfam" id="PF02470"/>
    </source>
</evidence>
<dbReference type="STRING" id="1354337.M983_2172"/>
<dbReference type="OrthoDB" id="9788420at2"/>
<dbReference type="AlphaFoldDB" id="A0A198FMP1"/>
<name>A0A198FMP1_9GAMM</name>
<dbReference type="EMBL" id="LXEN01000102">
    <property type="protein sequence ID" value="OAT26118.1"/>
    <property type="molecule type" value="Genomic_DNA"/>
</dbReference>
<dbReference type="GO" id="GO:0005543">
    <property type="term" value="F:phospholipid binding"/>
    <property type="evidence" value="ECO:0007669"/>
    <property type="project" value="TreeGrafter"/>
</dbReference>
<feature type="region of interest" description="Disordered" evidence="1">
    <location>
        <begin position="159"/>
        <end position="178"/>
    </location>
</feature>
<comment type="caution">
    <text evidence="4">The sequence shown here is derived from an EMBL/GenBank/DDBJ whole genome shotgun (WGS) entry which is preliminary data.</text>
</comment>
<dbReference type="GO" id="GO:0005548">
    <property type="term" value="F:phospholipid transporter activity"/>
    <property type="evidence" value="ECO:0007669"/>
    <property type="project" value="TreeGrafter"/>
</dbReference>
<dbReference type="Proteomes" id="UP000094023">
    <property type="component" value="Unassembled WGS sequence"/>
</dbReference>
<gene>
    <name evidence="4" type="ORF">M983_2172</name>
</gene>
<keyword evidence="2" id="KW-0812">Transmembrane</keyword>
<dbReference type="InterPro" id="IPR052336">
    <property type="entry name" value="MlaD_Phospholipid_Transporter"/>
</dbReference>
<keyword evidence="5" id="KW-1185">Reference proteome</keyword>
<feature type="transmembrane region" description="Helical" evidence="2">
    <location>
        <begin position="6"/>
        <end position="26"/>
    </location>
</feature>
<accession>A0A198FMP1</accession>
<sequence length="178" mass="19301">MQSKKIEVWVGLFVVIAIIAVIFLSLKVADIKEIGNQPTYRVYASFGNIGGLKERSPVKIGGVVIGRVSSITLKEESEGNYRPEVAIDILQNYDHIPESSSLSIRTSGLLGEQFLALNLGFYDVDLGSDFLKDGGTITNTNSAMVLEDLIGQFLYKTGDGDDSKKSETAPAPEHHALP</sequence>
<dbReference type="PATRIC" id="fig|1354337.4.peg.2224"/>
<protein>
    <submittedName>
        <fullName evidence="4">Periplasmic component of an ABC superfamily transporter</fullName>
    </submittedName>
</protein>
<evidence type="ECO:0000313" key="5">
    <source>
        <dbReference type="Proteomes" id="UP000094023"/>
    </source>
</evidence>
<dbReference type="InterPro" id="IPR003399">
    <property type="entry name" value="Mce/MlaD"/>
</dbReference>
<dbReference type="Pfam" id="PF02470">
    <property type="entry name" value="MlaD"/>
    <property type="match status" value="1"/>
</dbReference>
<evidence type="ECO:0000256" key="2">
    <source>
        <dbReference type="SAM" id="Phobius"/>
    </source>
</evidence>
<keyword evidence="2" id="KW-0472">Membrane</keyword>
<keyword evidence="2" id="KW-1133">Transmembrane helix</keyword>
<dbReference type="InterPro" id="IPR030970">
    <property type="entry name" value="ABC_MlaD"/>
</dbReference>
<feature type="domain" description="Mce/MlaD" evidence="3">
    <location>
        <begin position="38"/>
        <end position="118"/>
    </location>
</feature>
<reference evidence="4 5" key="1">
    <citation type="submission" date="2016-04" db="EMBL/GenBank/DDBJ databases">
        <title>ATOL: Assembling a taxonomically balanced genome-scale reconstruction of the evolutionary history of the Enterobacteriaceae.</title>
        <authorList>
            <person name="Plunkett G.III."/>
            <person name="Neeno-Eckwall E.C."/>
            <person name="Glasner J.D."/>
            <person name="Perna N.T."/>
        </authorList>
    </citation>
    <scope>NUCLEOTIDE SEQUENCE [LARGE SCALE GENOMIC DNA]</scope>
    <source>
        <strain evidence="4 5">ATCC 19692</strain>
    </source>
</reference>
<dbReference type="PANTHER" id="PTHR33371:SF4">
    <property type="entry name" value="INTERMEMBRANE PHOSPHOLIPID TRANSPORT SYSTEM BINDING PROTEIN MLAD"/>
    <property type="match status" value="1"/>
</dbReference>
<evidence type="ECO:0000256" key="1">
    <source>
        <dbReference type="SAM" id="MobiDB-lite"/>
    </source>
</evidence>
<dbReference type="RefSeq" id="WP_066750320.1">
    <property type="nucleotide sequence ID" value="NZ_LXEN01000102.1"/>
</dbReference>